<dbReference type="Proteomes" id="UP000234530">
    <property type="component" value="Chromosome"/>
</dbReference>
<dbReference type="EMBL" id="CP025430">
    <property type="protein sequence ID" value="AUH63126.1"/>
    <property type="molecule type" value="Genomic_DNA"/>
</dbReference>
<dbReference type="AlphaFoldDB" id="A0A2H5EUZ0"/>
<dbReference type="KEGG" id="pzh:CX676_02270"/>
<gene>
    <name evidence="1" type="ORF">CX676_02270</name>
</gene>
<evidence type="ECO:0000313" key="2">
    <source>
        <dbReference type="Proteomes" id="UP000234530"/>
    </source>
</evidence>
<evidence type="ECO:0000313" key="1">
    <source>
        <dbReference type="EMBL" id="AUH63126.1"/>
    </source>
</evidence>
<proteinExistence type="predicted"/>
<organism evidence="1 2">
    <name type="scientific">Paracoccus zhejiangensis</name>
    <dbReference type="NCBI Taxonomy" id="1077935"/>
    <lineage>
        <taxon>Bacteria</taxon>
        <taxon>Pseudomonadati</taxon>
        <taxon>Pseudomonadota</taxon>
        <taxon>Alphaproteobacteria</taxon>
        <taxon>Rhodobacterales</taxon>
        <taxon>Paracoccaceae</taxon>
        <taxon>Paracoccus</taxon>
    </lineage>
</organism>
<reference evidence="1 2" key="1">
    <citation type="journal article" date="2013" name="Antonie Van Leeuwenhoek">
        <title>Paracoccus zhejiangensis sp. nov., isolated from activated sludge in wastewater-treatment system.</title>
        <authorList>
            <person name="Wu Z.G."/>
            <person name="Zhang D.F."/>
            <person name="Liu Y.L."/>
            <person name="Wang F."/>
            <person name="Jiang X."/>
            <person name="Li C."/>
            <person name="Li S.P."/>
            <person name="Hong Q."/>
            <person name="Li W.J."/>
        </authorList>
    </citation>
    <scope>NUCLEOTIDE SEQUENCE [LARGE SCALE GENOMIC DNA]</scope>
    <source>
        <strain evidence="1 2">J6</strain>
    </source>
</reference>
<dbReference type="RefSeq" id="WP_101751168.1">
    <property type="nucleotide sequence ID" value="NZ_CP025430.1"/>
</dbReference>
<dbReference type="OrthoDB" id="7775151at2"/>
<sequence>MVMKLSDMFASLARNAQDFEKRVEKWQEDFRERGEDMMESAKKWRETAEQRQQDLDAQIKGYFNDASEQVKAQWNTAKTDWDQEVAKIKAKGEEMRVAAKDMHEEDVADWSEAYAANMVAYAQQVQEEASKAVAAAAEARGKAGKAAAPAGKKKA</sequence>
<keyword evidence="2" id="KW-1185">Reference proteome</keyword>
<name>A0A2H5EUZ0_9RHOB</name>
<accession>A0A2H5EUZ0</accession>
<protein>
    <submittedName>
        <fullName evidence="1">Uncharacterized protein</fullName>
    </submittedName>
</protein>